<dbReference type="PRINTS" id="PR00081">
    <property type="entry name" value="GDHRDH"/>
</dbReference>
<keyword evidence="2" id="KW-1185">Reference proteome</keyword>
<dbReference type="EMBL" id="JALJOT010000011">
    <property type="protein sequence ID" value="KAK9905959.1"/>
    <property type="molecule type" value="Genomic_DNA"/>
</dbReference>
<dbReference type="PRINTS" id="PR00080">
    <property type="entry name" value="SDRFAMILY"/>
</dbReference>
<dbReference type="Gene3D" id="3.40.50.720">
    <property type="entry name" value="NAD(P)-binding Rossmann-like Domain"/>
    <property type="match status" value="1"/>
</dbReference>
<evidence type="ECO:0008006" key="3">
    <source>
        <dbReference type="Google" id="ProtNLM"/>
    </source>
</evidence>
<dbReference type="PANTHER" id="PTHR43975:SF2">
    <property type="entry name" value="EG:BACR7A4.14 PROTEIN-RELATED"/>
    <property type="match status" value="1"/>
</dbReference>
<dbReference type="InterPro" id="IPR036291">
    <property type="entry name" value="NAD(P)-bd_dom_sf"/>
</dbReference>
<comment type="caution">
    <text evidence="1">The sequence shown here is derived from an EMBL/GenBank/DDBJ whole genome shotgun (WGS) entry which is preliminary data.</text>
</comment>
<dbReference type="InterPro" id="IPR002347">
    <property type="entry name" value="SDR_fam"/>
</dbReference>
<dbReference type="Proteomes" id="UP001491310">
    <property type="component" value="Unassembled WGS sequence"/>
</dbReference>
<organism evidence="1 2">
    <name type="scientific">Coccomyxa subellipsoidea</name>
    <dbReference type="NCBI Taxonomy" id="248742"/>
    <lineage>
        <taxon>Eukaryota</taxon>
        <taxon>Viridiplantae</taxon>
        <taxon>Chlorophyta</taxon>
        <taxon>core chlorophytes</taxon>
        <taxon>Trebouxiophyceae</taxon>
        <taxon>Trebouxiophyceae incertae sedis</taxon>
        <taxon>Coccomyxaceae</taxon>
        <taxon>Coccomyxa</taxon>
    </lineage>
</organism>
<reference evidence="1 2" key="1">
    <citation type="journal article" date="2024" name="Nat. Commun.">
        <title>Phylogenomics reveals the evolutionary origins of lichenization in chlorophyte algae.</title>
        <authorList>
            <person name="Puginier C."/>
            <person name="Libourel C."/>
            <person name="Otte J."/>
            <person name="Skaloud P."/>
            <person name="Haon M."/>
            <person name="Grisel S."/>
            <person name="Petersen M."/>
            <person name="Berrin J.G."/>
            <person name="Delaux P.M."/>
            <person name="Dal Grande F."/>
            <person name="Keller J."/>
        </authorList>
    </citation>
    <scope>NUCLEOTIDE SEQUENCE [LARGE SCALE GENOMIC DNA]</scope>
    <source>
        <strain evidence="1 2">SAG 216-7</strain>
    </source>
</reference>
<evidence type="ECO:0000313" key="2">
    <source>
        <dbReference type="Proteomes" id="UP001491310"/>
    </source>
</evidence>
<sequence>MGRAIIVTGASAGIGLGIALKYISEGDDVVMVGRSLERLEAAIPKEIQAKGKPLFLAQDVSTLDGCKATIEEGVKLLGGRLDALVNNAGSLKMGLPLTTISLEDWAFHMNLNVNSVLFLTQLATPLLEASHGSIVNISSVVAQRPLAGAGAYCVSKAAVDMLTKVSALELGPKGVRVNAINPGTVKSSIFTAAGLSQEQAAAYMDRAAQSTPLGRIGAPEDVAELCYFLTDNAKSGWLTGQCILLEGGKLLSIPTS</sequence>
<dbReference type="Pfam" id="PF13561">
    <property type="entry name" value="adh_short_C2"/>
    <property type="match status" value="1"/>
</dbReference>
<name>A0ABR2YJG7_9CHLO</name>
<proteinExistence type="predicted"/>
<accession>A0ABR2YJG7</accession>
<evidence type="ECO:0000313" key="1">
    <source>
        <dbReference type="EMBL" id="KAK9905959.1"/>
    </source>
</evidence>
<gene>
    <name evidence="1" type="ORF">WJX75_009593</name>
</gene>
<protein>
    <recommendedName>
        <fullName evidence="3">NAD(P)-binding protein</fullName>
    </recommendedName>
</protein>
<dbReference type="SUPFAM" id="SSF51735">
    <property type="entry name" value="NAD(P)-binding Rossmann-fold domains"/>
    <property type="match status" value="1"/>
</dbReference>
<dbReference type="PANTHER" id="PTHR43975">
    <property type="entry name" value="ZGC:101858"/>
    <property type="match status" value="1"/>
</dbReference>